<evidence type="ECO:0000256" key="1">
    <source>
        <dbReference type="SAM" id="Coils"/>
    </source>
</evidence>
<feature type="coiled-coil region" evidence="1">
    <location>
        <begin position="104"/>
        <end position="135"/>
    </location>
</feature>
<dbReference type="SUPFAM" id="SSF49599">
    <property type="entry name" value="TRAF domain-like"/>
    <property type="match status" value="1"/>
</dbReference>
<keyword evidence="3" id="KW-1185">Reference proteome</keyword>
<dbReference type="InterPro" id="IPR013083">
    <property type="entry name" value="Znf_RING/FYVE/PHD"/>
</dbReference>
<evidence type="ECO:0000313" key="2">
    <source>
        <dbReference type="EMBL" id="CAG5113127.1"/>
    </source>
</evidence>
<dbReference type="EMBL" id="OU015567">
    <property type="protein sequence ID" value="CAG5113127.1"/>
    <property type="molecule type" value="Genomic_DNA"/>
</dbReference>
<proteinExistence type="predicted"/>
<keyword evidence="1" id="KW-0175">Coiled coil</keyword>
<dbReference type="Gene3D" id="3.30.40.10">
    <property type="entry name" value="Zinc/RING finger domain, C3HC4 (zinc finger)"/>
    <property type="match status" value="1"/>
</dbReference>
<reference evidence="2 3" key="1">
    <citation type="submission" date="2021-04" db="EMBL/GenBank/DDBJ databases">
        <authorList>
            <person name="Bliznina A."/>
        </authorList>
    </citation>
    <scope>NUCLEOTIDE SEQUENCE [LARGE SCALE GENOMIC DNA]</scope>
</reference>
<sequence>MEDPVVTACCNKNVCRECAFKQIGFDRECSLCSKFFPLDKEPYPASKFFLKMMNARAVQCTDSECKVEMKYEDFAAHLEKSCKRIVRCCFCRVRHRVVDSHICEAKFRIKKEELKKKLEDQNEQYKKLMAQQRTIFYNMGGYPEDNMPENIEDFDMFFDNLRMPWQPW</sequence>
<protein>
    <submittedName>
        <fullName evidence="2">Oidioi.mRNA.OKI2018_I69.chr2.g7267.t1.cds</fullName>
    </submittedName>
</protein>
<evidence type="ECO:0000313" key="3">
    <source>
        <dbReference type="Proteomes" id="UP001158576"/>
    </source>
</evidence>
<gene>
    <name evidence="2" type="ORF">OKIOD_LOCUS16032</name>
</gene>
<name>A0ABN7TAD0_OIKDI</name>
<dbReference type="Proteomes" id="UP001158576">
    <property type="component" value="Chromosome 2"/>
</dbReference>
<organism evidence="2 3">
    <name type="scientific">Oikopleura dioica</name>
    <name type="common">Tunicate</name>
    <dbReference type="NCBI Taxonomy" id="34765"/>
    <lineage>
        <taxon>Eukaryota</taxon>
        <taxon>Metazoa</taxon>
        <taxon>Chordata</taxon>
        <taxon>Tunicata</taxon>
        <taxon>Appendicularia</taxon>
        <taxon>Copelata</taxon>
        <taxon>Oikopleuridae</taxon>
        <taxon>Oikopleura</taxon>
    </lineage>
</organism>
<dbReference type="SUPFAM" id="SSF57850">
    <property type="entry name" value="RING/U-box"/>
    <property type="match status" value="1"/>
</dbReference>
<accession>A0ABN7TAD0</accession>